<accession>A0A1E7R2Y1</accession>
<dbReference type="Gene3D" id="3.40.50.880">
    <property type="match status" value="1"/>
</dbReference>
<evidence type="ECO:0000259" key="1">
    <source>
        <dbReference type="Pfam" id="PF00117"/>
    </source>
</evidence>
<dbReference type="Pfam" id="PF00117">
    <property type="entry name" value="GATase"/>
    <property type="match status" value="1"/>
</dbReference>
<protein>
    <submittedName>
        <fullName evidence="2">GMP synthase</fullName>
    </submittedName>
</protein>
<dbReference type="OrthoDB" id="9813383at2"/>
<dbReference type="STRING" id="1262585.BJI46_04385"/>
<dbReference type="AlphaFoldDB" id="A0A1E7R2Y1"/>
<name>A0A1E7R2Y1_9GAMM</name>
<proteinExistence type="predicted"/>
<dbReference type="PANTHER" id="PTHR42695:SF5">
    <property type="entry name" value="GLUTAMINE AMIDOTRANSFERASE YLR126C-RELATED"/>
    <property type="match status" value="1"/>
</dbReference>
<dbReference type="RefSeq" id="WP_070070498.1">
    <property type="nucleotide sequence ID" value="NZ_MKKK01000045.1"/>
</dbReference>
<gene>
    <name evidence="2" type="ORF">BJI46_04385</name>
</gene>
<dbReference type="PROSITE" id="PS51273">
    <property type="entry name" value="GATASE_TYPE_1"/>
    <property type="match status" value="1"/>
</dbReference>
<feature type="domain" description="Glutamine amidotransferase" evidence="1">
    <location>
        <begin position="44"/>
        <end position="192"/>
    </location>
</feature>
<dbReference type="InterPro" id="IPR017926">
    <property type="entry name" value="GATASE"/>
</dbReference>
<comment type="caution">
    <text evidence="2">The sequence shown here is derived from an EMBL/GenBank/DDBJ whole genome shotgun (WGS) entry which is preliminary data.</text>
</comment>
<dbReference type="EMBL" id="MKKK01000045">
    <property type="protein sequence ID" value="OEY93688.1"/>
    <property type="molecule type" value="Genomic_DNA"/>
</dbReference>
<dbReference type="SUPFAM" id="SSF52317">
    <property type="entry name" value="Class I glutamine amidotransferase-like"/>
    <property type="match status" value="1"/>
</dbReference>
<evidence type="ECO:0000313" key="3">
    <source>
        <dbReference type="Proteomes" id="UP000185895"/>
    </source>
</evidence>
<dbReference type="Proteomes" id="UP000185895">
    <property type="component" value="Unassembled WGS sequence"/>
</dbReference>
<sequence>MISSLKVHYFQHIAEEGLGSCESYLKQLGAHITTTEFFALPPEQKLEIEALPNVEDVDLLIIMGGRMSVNDEALYPWLITEKRWIRRFIALGKPVIGLCLGGQMIANALGASVTQNLNQEIGWTEIFAIPHYPEDCFIVPEKVEVMEWHRETFSLPRGAKLLASSHVCENQIFQIGDNILGFQFHPEITPAALRVFLENDEDLEKSIEHQHIKSQIQHTFHPTEYIKFRAGNELLNRAIDYVLQRTQILHYNIQSNYFRLANS</sequence>
<organism evidence="2 3">
    <name type="scientific">Acinetobacter qingfengensis</name>
    <dbReference type="NCBI Taxonomy" id="1262585"/>
    <lineage>
        <taxon>Bacteria</taxon>
        <taxon>Pseudomonadati</taxon>
        <taxon>Pseudomonadota</taxon>
        <taxon>Gammaproteobacteria</taxon>
        <taxon>Moraxellales</taxon>
        <taxon>Moraxellaceae</taxon>
        <taxon>Acinetobacter</taxon>
    </lineage>
</organism>
<evidence type="ECO:0000313" key="2">
    <source>
        <dbReference type="EMBL" id="OEY93688.1"/>
    </source>
</evidence>
<reference evidence="2 3" key="1">
    <citation type="submission" date="2016-09" db="EMBL/GenBank/DDBJ databases">
        <authorList>
            <person name="Capua I."/>
            <person name="De Benedictis P."/>
            <person name="Joannis T."/>
            <person name="Lombin L.H."/>
            <person name="Cattoli G."/>
        </authorList>
    </citation>
    <scope>NUCLEOTIDE SEQUENCE [LARGE SCALE GENOMIC DNA]</scope>
    <source>
        <strain evidence="2 3">ANC 4671</strain>
    </source>
</reference>
<dbReference type="InterPro" id="IPR044992">
    <property type="entry name" value="ChyE-like"/>
</dbReference>
<dbReference type="CDD" id="cd01741">
    <property type="entry name" value="GATase1_1"/>
    <property type="match status" value="1"/>
</dbReference>
<keyword evidence="3" id="KW-1185">Reference proteome</keyword>
<dbReference type="InterPro" id="IPR029062">
    <property type="entry name" value="Class_I_gatase-like"/>
</dbReference>
<dbReference type="GO" id="GO:0005829">
    <property type="term" value="C:cytosol"/>
    <property type="evidence" value="ECO:0007669"/>
    <property type="project" value="TreeGrafter"/>
</dbReference>
<dbReference type="PANTHER" id="PTHR42695">
    <property type="entry name" value="GLUTAMINE AMIDOTRANSFERASE YLR126C-RELATED"/>
    <property type="match status" value="1"/>
</dbReference>